<dbReference type="PATRIC" id="fig|1261.5.peg.151"/>
<name>A0A135YZ02_9FIRM</name>
<dbReference type="STRING" id="1261.HMPREF3195_00149"/>
<evidence type="ECO:0000313" key="2">
    <source>
        <dbReference type="Proteomes" id="UP000070326"/>
    </source>
</evidence>
<sequence length="123" mass="14385">MKDLLRWVNDIERELKYVHGSSHVDNALMFLDEMESTILEYYEEIQNADMINSPSHYKLDGLDIESKEVIKAVLGPMGYVHWACGNAMKYIFRWEKKNGLEDLKKARKNLDFAIETLESEDVL</sequence>
<dbReference type="Pfam" id="PF11753">
    <property type="entry name" value="DUF3310"/>
    <property type="match status" value="1"/>
</dbReference>
<evidence type="ECO:0000313" key="1">
    <source>
        <dbReference type="EMBL" id="KXI14628.1"/>
    </source>
</evidence>
<reference evidence="1 2" key="1">
    <citation type="submission" date="2016-02" db="EMBL/GenBank/DDBJ databases">
        <authorList>
            <person name="Wen L."/>
            <person name="He K."/>
            <person name="Yang H."/>
        </authorList>
    </citation>
    <scope>NUCLEOTIDE SEQUENCE [LARGE SCALE GENOMIC DNA]</scope>
    <source>
        <strain evidence="1 2">MJR8628A</strain>
    </source>
</reference>
<gene>
    <name evidence="1" type="ORF">HMPREF3195_00149</name>
</gene>
<dbReference type="Proteomes" id="UP000070326">
    <property type="component" value="Unassembled WGS sequence"/>
</dbReference>
<proteinExistence type="predicted"/>
<dbReference type="RefSeq" id="WP_196490811.1">
    <property type="nucleotide sequence ID" value="NZ_KQ961784.1"/>
</dbReference>
<dbReference type="InterPro" id="IPR021739">
    <property type="entry name" value="SaV-like"/>
</dbReference>
<evidence type="ECO:0008006" key="3">
    <source>
        <dbReference type="Google" id="ProtNLM"/>
    </source>
</evidence>
<dbReference type="EMBL" id="LSQZ01000004">
    <property type="protein sequence ID" value="KXI14628.1"/>
    <property type="molecule type" value="Genomic_DNA"/>
</dbReference>
<dbReference type="AlphaFoldDB" id="A0A135YZ02"/>
<organism evidence="1 2">
    <name type="scientific">Peptostreptococcus anaerobius</name>
    <dbReference type="NCBI Taxonomy" id="1261"/>
    <lineage>
        <taxon>Bacteria</taxon>
        <taxon>Bacillati</taxon>
        <taxon>Bacillota</taxon>
        <taxon>Clostridia</taxon>
        <taxon>Peptostreptococcales</taxon>
        <taxon>Peptostreptococcaceae</taxon>
        <taxon>Peptostreptococcus</taxon>
    </lineage>
</organism>
<comment type="caution">
    <text evidence="1">The sequence shown here is derived from an EMBL/GenBank/DDBJ whole genome shotgun (WGS) entry which is preliminary data.</text>
</comment>
<protein>
    <recommendedName>
        <fullName evidence="3">DUF3310 domain-containing protein</fullName>
    </recommendedName>
</protein>
<accession>A0A135YZ02</accession>